<name>A0A1M6C726_9FLAO</name>
<gene>
    <name evidence="1" type="ORF">SAMN05444337_0298</name>
</gene>
<evidence type="ECO:0000313" key="1">
    <source>
        <dbReference type="EMBL" id="SHI56815.1"/>
    </source>
</evidence>
<protein>
    <submittedName>
        <fullName evidence="1">RteC protein</fullName>
    </submittedName>
</protein>
<reference evidence="1 2" key="1">
    <citation type="submission" date="2016-11" db="EMBL/GenBank/DDBJ databases">
        <authorList>
            <person name="Jaros S."/>
            <person name="Januszkiewicz K."/>
            <person name="Wedrychowicz H."/>
        </authorList>
    </citation>
    <scope>NUCLEOTIDE SEQUENCE [LARGE SCALE GENOMIC DNA]</scope>
    <source>
        <strain evidence="1 2">DSM 22807</strain>
    </source>
</reference>
<keyword evidence="2" id="KW-1185">Reference proteome</keyword>
<proteinExistence type="predicted"/>
<dbReference type="RefSeq" id="WP_072780827.1">
    <property type="nucleotide sequence ID" value="NZ_CP045292.1"/>
</dbReference>
<dbReference type="STRING" id="683124.SAMN05444337_0298"/>
<dbReference type="Pfam" id="PF09357">
    <property type="entry name" value="RteC"/>
    <property type="match status" value="1"/>
</dbReference>
<evidence type="ECO:0000313" key="2">
    <source>
        <dbReference type="Proteomes" id="UP000184232"/>
    </source>
</evidence>
<dbReference type="AlphaFoldDB" id="A0A1M6C726"/>
<dbReference type="OrthoDB" id="790983at2"/>
<sequence>MITAIKNNSLLDFENELCLILNTYSNEIEKAKKIIIFIEDVLKQLTDWLKNHVFESIQEEIKFFKEIKPNIVAKLIFYKEILLLFATLPLDKNKKIKHFEKKIDAINQFHRRNREFIKYIKSQSTHFDELYFTRKKYKDLFLNDCSVIIHDAKLCTSHDYLLAEVIAFELLALHIENRIDNLNQSCAITNNQFHSNLHWTAKKIDLIELIYALHESKVFDNGQSDIKEITHVFEKAFQIDLGDNITRSFIDIKNRKTDQTRFLNQLQDALETKIENDLN</sequence>
<dbReference type="EMBL" id="FQZH01000001">
    <property type="protein sequence ID" value="SHI56815.1"/>
    <property type="molecule type" value="Genomic_DNA"/>
</dbReference>
<dbReference type="Proteomes" id="UP000184232">
    <property type="component" value="Unassembled WGS sequence"/>
</dbReference>
<accession>A0A1M6C726</accession>
<dbReference type="InterPro" id="IPR018534">
    <property type="entry name" value="Tet_reg_excision_RteC"/>
</dbReference>
<organism evidence="1 2">
    <name type="scientific">Flavobacterium haoranii</name>
    <dbReference type="NCBI Taxonomy" id="683124"/>
    <lineage>
        <taxon>Bacteria</taxon>
        <taxon>Pseudomonadati</taxon>
        <taxon>Bacteroidota</taxon>
        <taxon>Flavobacteriia</taxon>
        <taxon>Flavobacteriales</taxon>
        <taxon>Flavobacteriaceae</taxon>
        <taxon>Flavobacterium</taxon>
    </lineage>
</organism>